<comment type="caution">
    <text evidence="7">The sequence shown here is derived from an EMBL/GenBank/DDBJ whole genome shotgun (WGS) entry which is preliminary data.</text>
</comment>
<feature type="transmembrane region" description="Helical" evidence="6">
    <location>
        <begin position="244"/>
        <end position="268"/>
    </location>
</feature>
<feature type="transmembrane region" description="Helical" evidence="6">
    <location>
        <begin position="28"/>
        <end position="52"/>
    </location>
</feature>
<dbReference type="PANTHER" id="PTHR30250:SF26">
    <property type="entry name" value="PSMA PROTEIN"/>
    <property type="match status" value="1"/>
</dbReference>
<dbReference type="Proteomes" id="UP000027661">
    <property type="component" value="Unassembled WGS sequence"/>
</dbReference>
<dbReference type="InterPro" id="IPR050833">
    <property type="entry name" value="Poly_Biosynth_Transport"/>
</dbReference>
<dbReference type="Pfam" id="PF01943">
    <property type="entry name" value="Polysacc_synt"/>
    <property type="match status" value="1"/>
</dbReference>
<keyword evidence="2" id="KW-1003">Cell membrane</keyword>
<feature type="transmembrane region" description="Helical" evidence="6">
    <location>
        <begin position="332"/>
        <end position="354"/>
    </location>
</feature>
<feature type="transmembrane region" description="Helical" evidence="6">
    <location>
        <begin position="175"/>
        <end position="195"/>
    </location>
</feature>
<dbReference type="AlphaFoldDB" id="A0A069SCG6"/>
<dbReference type="InterPro" id="IPR002797">
    <property type="entry name" value="Polysacc_synth"/>
</dbReference>
<evidence type="ECO:0000256" key="4">
    <source>
        <dbReference type="ARBA" id="ARBA00022989"/>
    </source>
</evidence>
<dbReference type="EMBL" id="JNHM01000064">
    <property type="protein sequence ID" value="KDS50899.1"/>
    <property type="molecule type" value="Genomic_DNA"/>
</dbReference>
<feature type="transmembrane region" description="Helical" evidence="6">
    <location>
        <begin position="288"/>
        <end position="311"/>
    </location>
</feature>
<evidence type="ECO:0000256" key="6">
    <source>
        <dbReference type="SAM" id="Phobius"/>
    </source>
</evidence>
<feature type="transmembrane region" description="Helical" evidence="6">
    <location>
        <begin position="101"/>
        <end position="123"/>
    </location>
</feature>
<sequence>MKFQYIKDKVSAYFTKGNERSVAVKKNIAVSLVLKCISILVSLQVVPLTISYVNPTKYGIWLTLSSIIAWLSYFDLGFAHGFRNRFAEAKAKGDMKLAKEYVSTTYAVLFLLFSVILLITLVVNNYLDWSRILNIDPVYKDELSLVFGLLACFFCLNIVASVFTTMLTADQKPALASLISTSGQVLAFACVYVLTKTTKGSLSALAVSFSAIPCLFLLIVSIIVYQTKKYKIVAPSLRDVRFSLVRSVVGLGGQFFVVMFSMLFIFQLTNIILSRVQGPEAVTQYNIAYKYFNVLNMAANIILTPFWSAFTDAYIKRDYNWMRGTLEKLEKLWLLCIPILVLMVLSSDLLYKFWIGDSVAVSFSLSFCMAIYVLCQTGGNMYMFLINGTSKIRLQLIIYLSFALVSIPLMKYCCKYYGIEGILIVPTTVFILQAFIGRVQILKMINGTAKGIWLK</sequence>
<keyword evidence="5 6" id="KW-0472">Membrane</keyword>
<keyword evidence="4 6" id="KW-1133">Transmembrane helix</keyword>
<organism evidence="7 8">
    <name type="scientific">Phocaeicola vulgatus str. 3975 RP4</name>
    <dbReference type="NCBI Taxonomy" id="1339352"/>
    <lineage>
        <taxon>Bacteria</taxon>
        <taxon>Pseudomonadati</taxon>
        <taxon>Bacteroidota</taxon>
        <taxon>Bacteroidia</taxon>
        <taxon>Bacteroidales</taxon>
        <taxon>Bacteroidaceae</taxon>
        <taxon>Phocaeicola</taxon>
    </lineage>
</organism>
<dbReference type="GO" id="GO:0005886">
    <property type="term" value="C:plasma membrane"/>
    <property type="evidence" value="ECO:0007669"/>
    <property type="project" value="UniProtKB-SubCell"/>
</dbReference>
<keyword evidence="3 6" id="KW-0812">Transmembrane</keyword>
<feature type="transmembrane region" description="Helical" evidence="6">
    <location>
        <begin position="143"/>
        <end position="163"/>
    </location>
</feature>
<feature type="transmembrane region" description="Helical" evidence="6">
    <location>
        <begin position="360"/>
        <end position="385"/>
    </location>
</feature>
<evidence type="ECO:0000256" key="2">
    <source>
        <dbReference type="ARBA" id="ARBA00022475"/>
    </source>
</evidence>
<feature type="transmembrane region" description="Helical" evidence="6">
    <location>
        <begin position="392"/>
        <end position="410"/>
    </location>
</feature>
<name>A0A069SCG6_PHOVU</name>
<feature type="transmembrane region" description="Helical" evidence="6">
    <location>
        <begin position="201"/>
        <end position="224"/>
    </location>
</feature>
<feature type="transmembrane region" description="Helical" evidence="6">
    <location>
        <begin position="416"/>
        <end position="436"/>
    </location>
</feature>
<evidence type="ECO:0000256" key="1">
    <source>
        <dbReference type="ARBA" id="ARBA00004651"/>
    </source>
</evidence>
<proteinExistence type="predicted"/>
<reference evidence="7 8" key="1">
    <citation type="submission" date="2014-04" db="EMBL/GenBank/DDBJ databases">
        <authorList>
            <person name="Sears C."/>
            <person name="Carroll K."/>
            <person name="Sack B.R."/>
            <person name="Qadri F."/>
            <person name="Myers L.L."/>
            <person name="Chung G.-T."/>
            <person name="Escheverria P."/>
            <person name="Fraser C.M."/>
            <person name="Sadzewicz L."/>
            <person name="Shefchek K.A."/>
            <person name="Tallon L."/>
            <person name="Das S.P."/>
            <person name="Daugherty S."/>
            <person name="Mongodin E.F."/>
        </authorList>
    </citation>
    <scope>NUCLEOTIDE SEQUENCE [LARGE SCALE GENOMIC DNA]</scope>
    <source>
        <strain evidence="7 8">3975 RP4</strain>
    </source>
</reference>
<dbReference type="RefSeq" id="WP_032953137.1">
    <property type="nucleotide sequence ID" value="NZ_JNHM01000064.1"/>
</dbReference>
<comment type="subcellular location">
    <subcellularLocation>
        <location evidence="1">Cell membrane</location>
        <topology evidence="1">Multi-pass membrane protein</topology>
    </subcellularLocation>
</comment>
<dbReference type="PATRIC" id="fig|1339352.3.peg.2957"/>
<evidence type="ECO:0000313" key="8">
    <source>
        <dbReference type="Proteomes" id="UP000027661"/>
    </source>
</evidence>
<evidence type="ECO:0000256" key="5">
    <source>
        <dbReference type="ARBA" id="ARBA00023136"/>
    </source>
</evidence>
<evidence type="ECO:0000256" key="3">
    <source>
        <dbReference type="ARBA" id="ARBA00022692"/>
    </source>
</evidence>
<protein>
    <submittedName>
        <fullName evidence="7">Polysaccharide biosynthesis family protein</fullName>
    </submittedName>
</protein>
<accession>A0A069SCG6</accession>
<evidence type="ECO:0000313" key="7">
    <source>
        <dbReference type="EMBL" id="KDS50899.1"/>
    </source>
</evidence>
<dbReference type="PANTHER" id="PTHR30250">
    <property type="entry name" value="PST FAMILY PREDICTED COLANIC ACID TRANSPORTER"/>
    <property type="match status" value="1"/>
</dbReference>
<feature type="transmembrane region" description="Helical" evidence="6">
    <location>
        <begin position="58"/>
        <end position="80"/>
    </location>
</feature>
<gene>
    <name evidence="7" type="ORF">M099_3094</name>
</gene>